<dbReference type="GO" id="GO:1990904">
    <property type="term" value="C:ribonucleoprotein complex"/>
    <property type="evidence" value="ECO:0007669"/>
    <property type="project" value="UniProtKB-KW"/>
</dbReference>
<dbReference type="PIRSF" id="PIRSF002181">
    <property type="entry name" value="Ribosomal_L13"/>
    <property type="match status" value="1"/>
</dbReference>
<gene>
    <name evidence="4 5" type="primary">rplM</name>
    <name evidence="5" type="ORF">HYW89_03885</name>
</gene>
<evidence type="ECO:0000256" key="3">
    <source>
        <dbReference type="ARBA" id="ARBA00023274"/>
    </source>
</evidence>
<dbReference type="Gene3D" id="3.90.1180.10">
    <property type="entry name" value="Ribosomal protein L13"/>
    <property type="match status" value="1"/>
</dbReference>
<dbReference type="GO" id="GO:0003729">
    <property type="term" value="F:mRNA binding"/>
    <property type="evidence" value="ECO:0007669"/>
    <property type="project" value="TreeGrafter"/>
</dbReference>
<dbReference type="GO" id="GO:0006412">
    <property type="term" value="P:translation"/>
    <property type="evidence" value="ECO:0007669"/>
    <property type="project" value="UniProtKB-UniRule"/>
</dbReference>
<evidence type="ECO:0000313" key="5">
    <source>
        <dbReference type="EMBL" id="QQG45110.1"/>
    </source>
</evidence>
<dbReference type="CDD" id="cd00392">
    <property type="entry name" value="Ribosomal_L13"/>
    <property type="match status" value="1"/>
</dbReference>
<reference evidence="5 6" key="1">
    <citation type="submission" date="2020-07" db="EMBL/GenBank/DDBJ databases">
        <title>Huge and variable diversity of episymbiotic CPR bacteria and DPANN archaea in groundwater ecosystems.</title>
        <authorList>
            <person name="He C.Y."/>
            <person name="Keren R."/>
            <person name="Whittaker M."/>
            <person name="Farag I.F."/>
            <person name="Doudna J."/>
            <person name="Cate J.H.D."/>
            <person name="Banfield J.F."/>
        </authorList>
    </citation>
    <scope>NUCLEOTIDE SEQUENCE [LARGE SCALE GENOMIC DNA]</scope>
    <source>
        <strain evidence="5">NC_groundwater_541_Ag_S-0.1um_46_50</strain>
    </source>
</reference>
<keyword evidence="2 4" id="KW-0689">Ribosomal protein</keyword>
<evidence type="ECO:0000256" key="4">
    <source>
        <dbReference type="HAMAP-Rule" id="MF_01366"/>
    </source>
</evidence>
<dbReference type="InterPro" id="IPR005822">
    <property type="entry name" value="Ribosomal_uL13"/>
</dbReference>
<comment type="similarity">
    <text evidence="1 4">Belongs to the universal ribosomal protein uL13 family.</text>
</comment>
<comment type="subunit">
    <text evidence="4">Part of the 50S ribosomal subunit.</text>
</comment>
<dbReference type="EMBL" id="CP066690">
    <property type="protein sequence ID" value="QQG45110.1"/>
    <property type="molecule type" value="Genomic_DNA"/>
</dbReference>
<name>A0A7T5RJ38_9BACT</name>
<dbReference type="PANTHER" id="PTHR11545">
    <property type="entry name" value="RIBOSOMAL PROTEIN L13"/>
    <property type="match status" value="1"/>
</dbReference>
<dbReference type="GO" id="GO:0003735">
    <property type="term" value="F:structural constituent of ribosome"/>
    <property type="evidence" value="ECO:0007669"/>
    <property type="project" value="InterPro"/>
</dbReference>
<dbReference type="GO" id="GO:0017148">
    <property type="term" value="P:negative regulation of translation"/>
    <property type="evidence" value="ECO:0007669"/>
    <property type="project" value="TreeGrafter"/>
</dbReference>
<dbReference type="HAMAP" id="MF_01366">
    <property type="entry name" value="Ribosomal_uL13"/>
    <property type="match status" value="1"/>
</dbReference>
<keyword evidence="3 4" id="KW-0687">Ribonucleoprotein</keyword>
<dbReference type="InterPro" id="IPR036899">
    <property type="entry name" value="Ribosomal_uL13_sf"/>
</dbReference>
<accession>A0A7T5RJ38</accession>
<organism evidence="5 6">
    <name type="scientific">Candidatus Sungiibacteriota bacterium</name>
    <dbReference type="NCBI Taxonomy" id="2750080"/>
    <lineage>
        <taxon>Bacteria</taxon>
        <taxon>Candidatus Sungiibacteriota</taxon>
    </lineage>
</organism>
<dbReference type="GO" id="GO:0005840">
    <property type="term" value="C:ribosome"/>
    <property type="evidence" value="ECO:0007669"/>
    <property type="project" value="UniProtKB-KW"/>
</dbReference>
<comment type="function">
    <text evidence="4">This protein is one of the early assembly proteins of the 50S ribosomal subunit, although it is not seen to bind rRNA by itself. It is important during the early stages of 50S assembly.</text>
</comment>
<dbReference type="InterPro" id="IPR005823">
    <property type="entry name" value="Ribosomal_uL13_bac-type"/>
</dbReference>
<dbReference type="Proteomes" id="UP000595618">
    <property type="component" value="Chromosome"/>
</dbReference>
<dbReference type="NCBIfam" id="TIGR01066">
    <property type="entry name" value="rplM_bact"/>
    <property type="match status" value="1"/>
</dbReference>
<dbReference type="AlphaFoldDB" id="A0A7T5RJ38"/>
<dbReference type="Pfam" id="PF00572">
    <property type="entry name" value="Ribosomal_L13"/>
    <property type="match status" value="1"/>
</dbReference>
<protein>
    <recommendedName>
        <fullName evidence="4">Large ribosomal subunit protein uL13</fullName>
    </recommendedName>
</protein>
<proteinExistence type="inferred from homology"/>
<evidence type="ECO:0000313" key="6">
    <source>
        <dbReference type="Proteomes" id="UP000595618"/>
    </source>
</evidence>
<evidence type="ECO:0000256" key="2">
    <source>
        <dbReference type="ARBA" id="ARBA00022980"/>
    </source>
</evidence>
<evidence type="ECO:0000256" key="1">
    <source>
        <dbReference type="ARBA" id="ARBA00006227"/>
    </source>
</evidence>
<dbReference type="PANTHER" id="PTHR11545:SF2">
    <property type="entry name" value="LARGE RIBOSOMAL SUBUNIT PROTEIN UL13M"/>
    <property type="match status" value="1"/>
</dbReference>
<dbReference type="SUPFAM" id="SSF52161">
    <property type="entry name" value="Ribosomal protein L13"/>
    <property type="match status" value="1"/>
</dbReference>
<sequence>MEYKIDAANKILGRLATEVVVLLRGKNSPSFDPARMSGNKVIVFNTDKIRVSGKKLGQKLYRRHSGYHGGLKEEKLREVLARDSRLVLRRAVMGMLPKNRLRKKMIKDLILVKEETS</sequence>